<dbReference type="Proteomes" id="UP000256310">
    <property type="component" value="Unassembled WGS sequence"/>
</dbReference>
<dbReference type="OrthoDB" id="9790710at2"/>
<dbReference type="Gene3D" id="3.40.50.2000">
    <property type="entry name" value="Glycogen Phosphorylase B"/>
    <property type="match status" value="2"/>
</dbReference>
<reference evidence="3 4" key="1">
    <citation type="submission" date="2018-07" db="EMBL/GenBank/DDBJ databases">
        <title>Genomic Encyclopedia of Type Strains, Phase IV (KMG-IV): sequencing the most valuable type-strain genomes for metagenomic binning, comparative biology and taxonomic classification.</title>
        <authorList>
            <person name="Goeker M."/>
        </authorList>
    </citation>
    <scope>NUCLEOTIDE SEQUENCE [LARGE SCALE GENOMIC DNA]</scope>
    <source>
        <strain evidence="3 4">DSM 26725</strain>
    </source>
</reference>
<name>A0A3D9FDB5_9SPHN</name>
<protein>
    <submittedName>
        <fullName evidence="3">Glycosyltransferase involved in cell wall biosynthesis</fullName>
    </submittedName>
</protein>
<dbReference type="PANTHER" id="PTHR12526:SF630">
    <property type="entry name" value="GLYCOSYLTRANSFERASE"/>
    <property type="match status" value="1"/>
</dbReference>
<dbReference type="SUPFAM" id="SSF53756">
    <property type="entry name" value="UDP-Glycosyltransferase/glycogen phosphorylase"/>
    <property type="match status" value="1"/>
</dbReference>
<dbReference type="EMBL" id="QRDP01000004">
    <property type="protein sequence ID" value="RED15815.1"/>
    <property type="molecule type" value="Genomic_DNA"/>
</dbReference>
<feature type="domain" description="Glycosyl transferase family 1" evidence="1">
    <location>
        <begin position="196"/>
        <end position="346"/>
    </location>
</feature>
<evidence type="ECO:0000313" key="3">
    <source>
        <dbReference type="EMBL" id="RED15815.1"/>
    </source>
</evidence>
<sequence length="377" mass="40883">MNEPAKILHLHSTFSLGGKEARAVRLMNVFGKRASHTILSAMPEALGARDAIDPAIAADFPQDAPSLIGKPGVRRYRALARYMRQFDLVLSYNWGSMDGVMTHRLFGSGLPPIIHHEDGFNADEADRLKSKRNIYRRLAFPTLHALVVPSLQLRRIARTVWKQPEGRVRQISNGIPVERYAEPPEFGAIPGFERQPGDVVVGTIAGLREVKDLPRLVRAVAELPDNVRLVIAGEGPEREAIEAEARRCGISGRVSLAGFLDRPSRYVGHFDIFALSSRSEQFPISVVEAMAAGLPVASPSVGDVESMVSAENRPLVALGEVDLAGALKELAGDEGLRAAIGAANREKAASHYDEGRMIGEYAGLYEGALGRPGLFTA</sequence>
<dbReference type="InterPro" id="IPR028098">
    <property type="entry name" value="Glyco_trans_4-like_N"/>
</dbReference>
<dbReference type="RefSeq" id="WP_116235288.1">
    <property type="nucleotide sequence ID" value="NZ_QRDP01000004.1"/>
</dbReference>
<dbReference type="CDD" id="cd03811">
    <property type="entry name" value="GT4_GT28_WabH-like"/>
    <property type="match status" value="1"/>
</dbReference>
<dbReference type="Pfam" id="PF13439">
    <property type="entry name" value="Glyco_transf_4"/>
    <property type="match status" value="1"/>
</dbReference>
<evidence type="ECO:0000259" key="1">
    <source>
        <dbReference type="Pfam" id="PF00534"/>
    </source>
</evidence>
<evidence type="ECO:0000259" key="2">
    <source>
        <dbReference type="Pfam" id="PF13439"/>
    </source>
</evidence>
<dbReference type="PANTHER" id="PTHR12526">
    <property type="entry name" value="GLYCOSYLTRANSFERASE"/>
    <property type="match status" value="1"/>
</dbReference>
<comment type="caution">
    <text evidence="3">The sequence shown here is derived from an EMBL/GenBank/DDBJ whole genome shotgun (WGS) entry which is preliminary data.</text>
</comment>
<accession>A0A3D9FDB5</accession>
<feature type="domain" description="Glycosyltransferase subfamily 4-like N-terminal" evidence="2">
    <location>
        <begin position="72"/>
        <end position="179"/>
    </location>
</feature>
<proteinExistence type="predicted"/>
<dbReference type="Pfam" id="PF00534">
    <property type="entry name" value="Glycos_transf_1"/>
    <property type="match status" value="1"/>
</dbReference>
<gene>
    <name evidence="3" type="ORF">DFR46_0822</name>
</gene>
<dbReference type="GO" id="GO:0016757">
    <property type="term" value="F:glycosyltransferase activity"/>
    <property type="evidence" value="ECO:0007669"/>
    <property type="project" value="InterPro"/>
</dbReference>
<keyword evidence="4" id="KW-1185">Reference proteome</keyword>
<organism evidence="3 4">
    <name type="scientific">Parasphingopyxis lamellibrachiae</name>
    <dbReference type="NCBI Taxonomy" id="680125"/>
    <lineage>
        <taxon>Bacteria</taxon>
        <taxon>Pseudomonadati</taxon>
        <taxon>Pseudomonadota</taxon>
        <taxon>Alphaproteobacteria</taxon>
        <taxon>Sphingomonadales</taxon>
        <taxon>Sphingomonadaceae</taxon>
        <taxon>Parasphingopyxis</taxon>
    </lineage>
</organism>
<keyword evidence="3" id="KW-0808">Transferase</keyword>
<evidence type="ECO:0000313" key="4">
    <source>
        <dbReference type="Proteomes" id="UP000256310"/>
    </source>
</evidence>
<dbReference type="AlphaFoldDB" id="A0A3D9FDB5"/>
<dbReference type="InterPro" id="IPR001296">
    <property type="entry name" value="Glyco_trans_1"/>
</dbReference>